<evidence type="ECO:0000313" key="3">
    <source>
        <dbReference type="Proteomes" id="UP000198949"/>
    </source>
</evidence>
<dbReference type="STRING" id="58114.SAMN05216270_103120"/>
<dbReference type="PANTHER" id="PTHR39339">
    <property type="entry name" value="SLR1444 PROTEIN"/>
    <property type="match status" value="1"/>
</dbReference>
<protein>
    <submittedName>
        <fullName evidence="2">CHAD domain-containing protein</fullName>
    </submittedName>
</protein>
<reference evidence="3" key="1">
    <citation type="submission" date="2016-10" db="EMBL/GenBank/DDBJ databases">
        <authorList>
            <person name="Varghese N."/>
            <person name="Submissions S."/>
        </authorList>
    </citation>
    <scope>NUCLEOTIDE SEQUENCE [LARGE SCALE GENOMIC DNA]</scope>
    <source>
        <strain evidence="3">CGMCC 4.3516</strain>
    </source>
</reference>
<dbReference type="PROSITE" id="PS51708">
    <property type="entry name" value="CHAD"/>
    <property type="match status" value="1"/>
</dbReference>
<name>A0A1G6TU12_9ACTN</name>
<keyword evidence="3" id="KW-1185">Reference proteome</keyword>
<dbReference type="Pfam" id="PF05235">
    <property type="entry name" value="CHAD"/>
    <property type="match status" value="1"/>
</dbReference>
<feature type="domain" description="CHAD" evidence="1">
    <location>
        <begin position="1"/>
        <end position="251"/>
    </location>
</feature>
<gene>
    <name evidence="2" type="ORF">SAMN05216270_103120</name>
</gene>
<accession>A0A1G6TU12</accession>
<dbReference type="SMART" id="SM00880">
    <property type="entry name" value="CHAD"/>
    <property type="match status" value="1"/>
</dbReference>
<dbReference type="InterPro" id="IPR007899">
    <property type="entry name" value="CHAD_dom"/>
</dbReference>
<sequence length="251" mass="28284">MHAYLTVQVEALLRHHEPVMEREPDAVHRMRVATRRLRSLLSTYSGLYAEIPLQRRRLRWLATELGRVRDLEVLRTRFAKRLDDERPDWFEALVEQEALAYGPLIRTLERERTRKLLKAAEHLAASPEFSPAAAQPADDVIAPIVAASQRDLARALERIATAADPDQARHAARNAAKRTRYTAEAATALGESAETVAAAAKKLQNRFGKCQDDVVAIAYLEAHAPDSPLLERERRAHAKHLARVDAAIEEF</sequence>
<organism evidence="2 3">
    <name type="scientific">Glycomyces harbinensis</name>
    <dbReference type="NCBI Taxonomy" id="58114"/>
    <lineage>
        <taxon>Bacteria</taxon>
        <taxon>Bacillati</taxon>
        <taxon>Actinomycetota</taxon>
        <taxon>Actinomycetes</taxon>
        <taxon>Glycomycetales</taxon>
        <taxon>Glycomycetaceae</taxon>
        <taxon>Glycomyces</taxon>
    </lineage>
</organism>
<dbReference type="EMBL" id="FNAD01000003">
    <property type="protein sequence ID" value="SDD31857.1"/>
    <property type="molecule type" value="Genomic_DNA"/>
</dbReference>
<evidence type="ECO:0000259" key="1">
    <source>
        <dbReference type="PROSITE" id="PS51708"/>
    </source>
</evidence>
<dbReference type="AlphaFoldDB" id="A0A1G6TU12"/>
<dbReference type="Proteomes" id="UP000198949">
    <property type="component" value="Unassembled WGS sequence"/>
</dbReference>
<proteinExistence type="predicted"/>
<dbReference type="PANTHER" id="PTHR39339:SF1">
    <property type="entry name" value="CHAD DOMAIN-CONTAINING PROTEIN"/>
    <property type="match status" value="1"/>
</dbReference>
<evidence type="ECO:0000313" key="2">
    <source>
        <dbReference type="EMBL" id="SDD31857.1"/>
    </source>
</evidence>
<dbReference type="InterPro" id="IPR038186">
    <property type="entry name" value="CHAD_dom_sf"/>
</dbReference>
<dbReference type="Gene3D" id="1.40.20.10">
    <property type="entry name" value="CHAD domain"/>
    <property type="match status" value="1"/>
</dbReference>